<dbReference type="GO" id="GO:0006281">
    <property type="term" value="P:DNA repair"/>
    <property type="evidence" value="ECO:0007669"/>
    <property type="project" value="InterPro"/>
</dbReference>
<organism evidence="1 2">
    <name type="scientific">Arthrobacter phage Mufasa8</name>
    <dbReference type="NCBI Taxonomy" id="2656526"/>
    <lineage>
        <taxon>Viruses</taxon>
        <taxon>Duplodnaviria</taxon>
        <taxon>Heunggongvirae</taxon>
        <taxon>Uroviricota</taxon>
        <taxon>Caudoviricetes</taxon>
        <taxon>Mufasoctovirus</taxon>
        <taxon>Mufasoctovirus mufasa8</taxon>
    </lineage>
</organism>
<protein>
    <submittedName>
        <fullName evidence="1">RusA-like resolvase</fullName>
    </submittedName>
</protein>
<accession>A0A649VMN9</accession>
<dbReference type="GeneID" id="55814505"/>
<sequence>MNQSPTNNSQKERPLFVIDVAGTPGPQGSKKGFAIARKDKATGQKVYTGKVAMVESSKKVKPWREAVVEAVKKVVTEPIDGAVNVAIVFYVPRPKKHYRTGRFAHLLRDDAPLYPTTNPDVDKLVRATLDALTMARAYKDDSVVVDQHGSKRYADHRVPGARIQLVAKQADSRKLVTV</sequence>
<dbReference type="Proteomes" id="UP000427282">
    <property type="component" value="Segment"/>
</dbReference>
<dbReference type="InterPro" id="IPR008822">
    <property type="entry name" value="Endonuclease_RusA-like"/>
</dbReference>
<dbReference type="InterPro" id="IPR036614">
    <property type="entry name" value="RusA-like_sf"/>
</dbReference>
<dbReference type="RefSeq" id="YP_009885133.1">
    <property type="nucleotide sequence ID" value="NC_049478.1"/>
</dbReference>
<dbReference type="Pfam" id="PF05866">
    <property type="entry name" value="RusA"/>
    <property type="match status" value="1"/>
</dbReference>
<dbReference type="Gene3D" id="3.30.1330.70">
    <property type="entry name" value="Holliday junction resolvase RusA"/>
    <property type="match status" value="1"/>
</dbReference>
<dbReference type="EMBL" id="MN586027">
    <property type="protein sequence ID" value="QGJ93501.1"/>
    <property type="molecule type" value="Genomic_DNA"/>
</dbReference>
<evidence type="ECO:0000313" key="2">
    <source>
        <dbReference type="Proteomes" id="UP000427282"/>
    </source>
</evidence>
<dbReference type="GO" id="GO:0000287">
    <property type="term" value="F:magnesium ion binding"/>
    <property type="evidence" value="ECO:0007669"/>
    <property type="project" value="InterPro"/>
</dbReference>
<dbReference type="GO" id="GO:0006310">
    <property type="term" value="P:DNA recombination"/>
    <property type="evidence" value="ECO:0007669"/>
    <property type="project" value="InterPro"/>
</dbReference>
<dbReference type="KEGG" id="vg:55814505"/>
<reference evidence="1 2" key="1">
    <citation type="submission" date="2019-10" db="EMBL/GenBank/DDBJ databases">
        <authorList>
            <person name="Garlena R.A."/>
            <person name="Russell D.A."/>
            <person name="Pope W.H."/>
            <person name="Jacobs-Sera D."/>
            <person name="Hatfull G.F."/>
        </authorList>
    </citation>
    <scope>NUCLEOTIDE SEQUENCE [LARGE SCALE GENOMIC DNA]</scope>
</reference>
<proteinExistence type="predicted"/>
<evidence type="ECO:0000313" key="1">
    <source>
        <dbReference type="EMBL" id="QGJ93501.1"/>
    </source>
</evidence>
<keyword evidence="2" id="KW-1185">Reference proteome</keyword>
<name>A0A649VMN9_9CAUD</name>
<dbReference type="SUPFAM" id="SSF103084">
    <property type="entry name" value="Holliday junction resolvase RusA"/>
    <property type="match status" value="1"/>
</dbReference>
<gene>
    <name evidence="1" type="primary">53</name>
    <name evidence="1" type="ORF">SEA_MUFASA8_53</name>
</gene>